<feature type="coiled-coil region" evidence="1">
    <location>
        <begin position="25"/>
        <end position="153"/>
    </location>
</feature>
<dbReference type="OrthoDB" id="1099207at2"/>
<evidence type="ECO:0000313" key="3">
    <source>
        <dbReference type="EMBL" id="GCB34102.1"/>
    </source>
</evidence>
<accession>A0A401LRA4</accession>
<gene>
    <name evidence="3" type="ORF">KGMB02408_10470</name>
</gene>
<evidence type="ECO:0000313" key="4">
    <source>
        <dbReference type="Proteomes" id="UP000288079"/>
    </source>
</evidence>
<keyword evidence="4" id="KW-1185">Reference proteome</keyword>
<comment type="caution">
    <text evidence="3">The sequence shown here is derived from an EMBL/GenBank/DDBJ whole genome shotgun (WGS) entry which is preliminary data.</text>
</comment>
<sequence length="967" mass="103712">MKKKFVKVMLFGALALATTATVTSCKDYDDDVSNLQEQIDKITSNNPVSVADMKAAVNAAKSELETQLATVKSNLENKDAQISELTSKISNLEKVLENAADKEAVNELTTELTNTKNDLSALQSLQASDIEKLEDKISELEGLSTDLESLKATFATKAELANYVESQELSGIISQEIVDALGDNGKIATAINDAIQTKVLVTLGGMSEVAKLAGADGTVADVIKNIYDVINNDKTGILAKLVELKDYQDALETKAVAEGFESVEKVIAKVKELQENYTQLYASDQFKNAVNTEVASIINAQLKDADTALGGLKQELVSLGIAINSMIQSVVFIPSTVDRSVDFYTLYAKTTDVNSADQYVVAAKSVNTQKMEFRISPASAVSSVEDFNKKYTISLNAEERPNWTRSVNEFDVKVESYNAGILTVSLTTTGSTSHAVSLNIDSKEDEDGNAGLTPTHVSSDYLAVIQSNYYLKTAYYTVATAKVGEIVYDAPKAVDFSKAGVLTIDYTTSTDATAQTQTKAFSELNVENIFVTTYSLEGTDKNLFDVSNEKGTAGSVSLKKANEGVVDLIGKNATVKANVALKDNTYTMEVAPATAANPQTLGTVTVIRETKNLSHAYNALDIVWANTDQTKVLPSSEIYRDPSVNIPVADYQALTVKERPTTGVYFVVGSGNELTVNVPAGIAAGDYTAKIVFESVSDGYTVTVTAPVKVAYPALETLTFDNVLWSSSTGVNLELTPTPDSSKPNGITVSYDLKSVFSNYDNVQESLPAGGSIEITIPNKDNFEGLTFTTTTLAFNKDQFKKKDGVTENVKMKAVVKLGTTAVQTLESDITIAKISGTWKAGKTAVTLTDRAATINLADGFVWSDYRGKTMWEKGNAIIGGDNFAANANALLVYGLSAPTFSIVGSTSDKYLTVTPEGKISFTTIGKGYSFVNDYTIKVKVTATSQWGTITGYNDASSIITVTVPKN</sequence>
<keyword evidence="2" id="KW-0732">Signal</keyword>
<feature type="chain" id="PRO_5019243852" description="Cell surface protein" evidence="2">
    <location>
        <begin position="21"/>
        <end position="967"/>
    </location>
</feature>
<feature type="signal peptide" evidence="2">
    <location>
        <begin position="1"/>
        <end position="20"/>
    </location>
</feature>
<evidence type="ECO:0000256" key="1">
    <source>
        <dbReference type="SAM" id="Coils"/>
    </source>
</evidence>
<keyword evidence="1" id="KW-0175">Coiled coil</keyword>
<organism evidence="3 4">
    <name type="scientific">Bacteroides faecalis</name>
    <dbReference type="NCBI Taxonomy" id="2447885"/>
    <lineage>
        <taxon>Bacteria</taxon>
        <taxon>Pseudomonadati</taxon>
        <taxon>Bacteroidota</taxon>
        <taxon>Bacteroidia</taxon>
        <taxon>Bacteroidales</taxon>
        <taxon>Bacteroidaceae</taxon>
        <taxon>Bacteroides</taxon>
    </lineage>
</organism>
<protein>
    <recommendedName>
        <fullName evidence="5">Cell surface protein</fullName>
    </recommendedName>
</protein>
<name>A0A401LRA4_9BACE</name>
<reference evidence="3 4" key="1">
    <citation type="submission" date="2018-10" db="EMBL/GenBank/DDBJ databases">
        <title>Draft Genome Sequence of Bacteroides sp. KCTC 15687.</title>
        <authorList>
            <person name="Yu S.Y."/>
            <person name="Kim J.S."/>
            <person name="Oh B.S."/>
            <person name="Park S.H."/>
            <person name="Kang S.W."/>
            <person name="Park J.E."/>
            <person name="Choi S.H."/>
            <person name="Han K.I."/>
            <person name="Lee K.C."/>
            <person name="Eom M.K."/>
            <person name="Suh M.K."/>
            <person name="Lee D.H."/>
            <person name="Yoon H."/>
            <person name="Kim B."/>
            <person name="Yang S.J."/>
            <person name="Lee J.S."/>
            <person name="Lee J.H."/>
        </authorList>
    </citation>
    <scope>NUCLEOTIDE SEQUENCE [LARGE SCALE GENOMIC DNA]</scope>
    <source>
        <strain evidence="3 4">KCTC 15687</strain>
    </source>
</reference>
<dbReference type="EMBL" id="BHWB01000002">
    <property type="protein sequence ID" value="GCB34102.1"/>
    <property type="molecule type" value="Genomic_DNA"/>
</dbReference>
<evidence type="ECO:0000256" key="2">
    <source>
        <dbReference type="SAM" id="SignalP"/>
    </source>
</evidence>
<proteinExistence type="predicted"/>
<evidence type="ECO:0008006" key="5">
    <source>
        <dbReference type="Google" id="ProtNLM"/>
    </source>
</evidence>
<dbReference type="PROSITE" id="PS51257">
    <property type="entry name" value="PROKAR_LIPOPROTEIN"/>
    <property type="match status" value="1"/>
</dbReference>
<dbReference type="Proteomes" id="UP000288079">
    <property type="component" value="Unassembled WGS sequence"/>
</dbReference>
<dbReference type="Gene3D" id="1.10.287.1490">
    <property type="match status" value="1"/>
</dbReference>
<dbReference type="AlphaFoldDB" id="A0A401LRA4"/>
<dbReference type="RefSeq" id="WP_125040339.1">
    <property type="nucleotide sequence ID" value="NZ_BHWB01000002.1"/>
</dbReference>